<dbReference type="AlphaFoldDB" id="A0A397TFH1"/>
<evidence type="ECO:0000256" key="1">
    <source>
        <dbReference type="SAM" id="MobiDB-lite"/>
    </source>
</evidence>
<keyword evidence="3" id="KW-1185">Reference proteome</keyword>
<gene>
    <name evidence="2" type="ORF">C1645_856027</name>
</gene>
<proteinExistence type="predicted"/>
<feature type="compositionally biased region" description="Basic and acidic residues" evidence="1">
    <location>
        <begin position="377"/>
        <end position="407"/>
    </location>
</feature>
<accession>A0A397TFH1</accession>
<name>A0A397TFH1_9GLOM</name>
<reference evidence="2 3" key="1">
    <citation type="submission" date="2018-06" db="EMBL/GenBank/DDBJ databases">
        <title>Comparative genomics reveals the genomic features of Rhizophagus irregularis, R. cerebriforme, R. diaphanum and Gigaspora rosea, and their symbiotic lifestyle signature.</title>
        <authorList>
            <person name="Morin E."/>
            <person name="San Clemente H."/>
            <person name="Chen E.C.H."/>
            <person name="De La Providencia I."/>
            <person name="Hainaut M."/>
            <person name="Kuo A."/>
            <person name="Kohler A."/>
            <person name="Murat C."/>
            <person name="Tang N."/>
            <person name="Roy S."/>
            <person name="Loubradou J."/>
            <person name="Henrissat B."/>
            <person name="Grigoriev I.V."/>
            <person name="Corradi N."/>
            <person name="Roux C."/>
            <person name="Martin F.M."/>
        </authorList>
    </citation>
    <scope>NUCLEOTIDE SEQUENCE [LARGE SCALE GENOMIC DNA]</scope>
    <source>
        <strain evidence="2 3">DAOM 227022</strain>
    </source>
</reference>
<feature type="region of interest" description="Disordered" evidence="1">
    <location>
        <begin position="194"/>
        <end position="223"/>
    </location>
</feature>
<dbReference type="OrthoDB" id="2412516at2759"/>
<dbReference type="EMBL" id="QKYT01000036">
    <property type="protein sequence ID" value="RIA97000.1"/>
    <property type="molecule type" value="Genomic_DNA"/>
</dbReference>
<protein>
    <submittedName>
        <fullName evidence="2">Uncharacterized protein</fullName>
    </submittedName>
</protein>
<organism evidence="2 3">
    <name type="scientific">Glomus cerebriforme</name>
    <dbReference type="NCBI Taxonomy" id="658196"/>
    <lineage>
        <taxon>Eukaryota</taxon>
        <taxon>Fungi</taxon>
        <taxon>Fungi incertae sedis</taxon>
        <taxon>Mucoromycota</taxon>
        <taxon>Glomeromycotina</taxon>
        <taxon>Glomeromycetes</taxon>
        <taxon>Glomerales</taxon>
        <taxon>Glomeraceae</taxon>
        <taxon>Glomus</taxon>
    </lineage>
</organism>
<dbReference type="Proteomes" id="UP000265703">
    <property type="component" value="Unassembled WGS sequence"/>
</dbReference>
<comment type="caution">
    <text evidence="2">The sequence shown here is derived from an EMBL/GenBank/DDBJ whole genome shotgun (WGS) entry which is preliminary data.</text>
</comment>
<feature type="compositionally biased region" description="Basic residues" evidence="1">
    <location>
        <begin position="443"/>
        <end position="457"/>
    </location>
</feature>
<evidence type="ECO:0000313" key="3">
    <source>
        <dbReference type="Proteomes" id="UP000265703"/>
    </source>
</evidence>
<sequence length="457" mass="51724">MGATISQHTDLFYNEYIASLEAKNFCRLEWGAQEAFLKKHNLWVDMKQGSHVNNTARLVKGVSDHTTISRNILYLVGGVVSTFYEDNMNKVVHRLEAIYDESQNKDLIISERTEALAAARDQIELLQRERANHICHSSQTPMSIENPNKEILSGSTSTINTNDSSILKPITIPDDLPIQPLPDQLQELMNLDIPDDALPKPVTPPPASNNKEKQPNKKKNKELTPHIVTGYTIPPNLKQNVRDIMLYDIPGSWDAEKIMEEINKHLGSLIKASVTAKGKYRCDILVRWFPGDWSLAQRQQRLSQQAIIKDVPSTCKELDIFHNQEFKETFNWEAIKLVKTPKGSKLIGYFGHHDDLIKAIRQPFIISNKSFNWSHDTFRHNKSPDKKSHGPKDTSKKSKHSSKDRNNKKNKSKTRSSSSSSSGSVAEILASLVKLLTKQDSKKSRKRSKSRGSSKAN</sequence>
<evidence type="ECO:0000313" key="2">
    <source>
        <dbReference type="EMBL" id="RIA97000.1"/>
    </source>
</evidence>
<feature type="region of interest" description="Disordered" evidence="1">
    <location>
        <begin position="377"/>
        <end position="457"/>
    </location>
</feature>